<organism evidence="2 3">
    <name type="scientific">Ferirhizobium litorale</name>
    <dbReference type="NCBI Taxonomy" id="2927786"/>
    <lineage>
        <taxon>Bacteria</taxon>
        <taxon>Pseudomonadati</taxon>
        <taxon>Pseudomonadota</taxon>
        <taxon>Alphaproteobacteria</taxon>
        <taxon>Hyphomicrobiales</taxon>
        <taxon>Rhizobiaceae</taxon>
        <taxon>Ferirhizobium</taxon>
    </lineage>
</organism>
<protein>
    <submittedName>
        <fullName evidence="2">DUF1800 domain-containing protein</fullName>
    </submittedName>
</protein>
<sequence length="520" mass="56592">MTMSLSVPTMAAIRYGYGIRPGEPPARGADDLLAQVQAGRTAAPLFPPEGIESRRKRIAEQRAWLDAYRKAVQNGTADRERRKRFQQDRLKTFQTDAVARIVGATMSPLGFNERLAGFWTNHFSVNAAKGLALWLMASLMEAEAIRPNMSGRFADLLQAVTLHPAMLIYLDQIRSVGPNSRAGKRNDRGLNENLARELMELHTLGVDGGYTQDDVRSAALLLTGLGIKVPEQTTQFRPRRAEPGPFEILGKSYGKRRRSMADCEALLDDLAANPHTARHISRKLATHFIDDAPPDDMVDAMVAAWQASDGTLIEVYRAMLEHPRAWTEEGRKIKTPFEFIVSGLRALDVDDETLTAMIAVRGVDEAPSGPASPAGDEMAGVDEDKATGEAAAVAGAPASGTGVMAKDNPAGTAAEKPDRQARRLTAQALAQMGQAAWRPPSPKGFADDAAAWLTASQLTARIEWARKAVTVFGKDDDPREFLRKVLADAARDDTIQVVSQAPSKAYGMTLVLASPEFNRR</sequence>
<dbReference type="InterPro" id="IPR014917">
    <property type="entry name" value="DUF1800"/>
</dbReference>
<proteinExistence type="predicted"/>
<evidence type="ECO:0000313" key="2">
    <source>
        <dbReference type="EMBL" id="MDI7925041.1"/>
    </source>
</evidence>
<dbReference type="EMBL" id="JALDYZ010000022">
    <property type="protein sequence ID" value="MDI7925041.1"/>
    <property type="molecule type" value="Genomic_DNA"/>
</dbReference>
<gene>
    <name evidence="2" type="ORF">MRS75_23570</name>
</gene>
<dbReference type="Pfam" id="PF08811">
    <property type="entry name" value="DUF1800"/>
    <property type="match status" value="1"/>
</dbReference>
<comment type="caution">
    <text evidence="2">The sequence shown here is derived from an EMBL/GenBank/DDBJ whole genome shotgun (WGS) entry which is preliminary data.</text>
</comment>
<feature type="region of interest" description="Disordered" evidence="1">
    <location>
        <begin position="399"/>
        <end position="418"/>
    </location>
</feature>
<evidence type="ECO:0000256" key="1">
    <source>
        <dbReference type="SAM" id="MobiDB-lite"/>
    </source>
</evidence>
<dbReference type="AlphaFoldDB" id="A0AAE3QKM6"/>
<name>A0AAE3QKM6_9HYPH</name>
<dbReference type="Proteomes" id="UP001161580">
    <property type="component" value="Unassembled WGS sequence"/>
</dbReference>
<reference evidence="2" key="1">
    <citation type="submission" date="2022-03" db="EMBL/GenBank/DDBJ databases">
        <title>Fererhizobium litorale gen. nov., sp. nov., isolated from sandy sediments of the Sea of Japan seashore.</title>
        <authorList>
            <person name="Romanenko L."/>
            <person name="Kurilenko V."/>
            <person name="Otstavnykh N."/>
            <person name="Svetashev V."/>
            <person name="Tekutyeva L."/>
            <person name="Isaeva M."/>
            <person name="Mikhailov V."/>
        </authorList>
    </citation>
    <scope>NUCLEOTIDE SEQUENCE</scope>
    <source>
        <strain evidence="2">KMM 9576</strain>
    </source>
</reference>
<evidence type="ECO:0000313" key="3">
    <source>
        <dbReference type="Proteomes" id="UP001161580"/>
    </source>
</evidence>
<accession>A0AAE3QKM6</accession>
<keyword evidence="3" id="KW-1185">Reference proteome</keyword>